<evidence type="ECO:0000256" key="1">
    <source>
        <dbReference type="SAM" id="Phobius"/>
    </source>
</evidence>
<feature type="transmembrane region" description="Helical" evidence="1">
    <location>
        <begin position="6"/>
        <end position="25"/>
    </location>
</feature>
<keyword evidence="1" id="KW-1133">Transmembrane helix</keyword>
<protein>
    <recommendedName>
        <fullName evidence="4">Reverse transcriptase domain-containing protein</fullName>
    </recommendedName>
</protein>
<dbReference type="PANTHER" id="PTHR33116:SF84">
    <property type="entry name" value="RNA-DIRECTED DNA POLYMERASE"/>
    <property type="match status" value="1"/>
</dbReference>
<name>A0ABM3QYB8_SPIOL</name>
<sequence>MNDLGFPTFFIHLIMTCLTTTRYSLLINGNATELIQPRGLRQGDHLSPLLFTLCKEYSSREMCTIGEHSSFKFHRFKLFSNTTGLYLGVSISIGKFQAGDCELLANKMVSRIKVWSSRHLTFAGIMQLVNTVLMSISIYWAQIFILPKVVIKKINSVCKSFLWYGTYDDSGPGHIAWNNLCGNKDHGGLGFRNPSYGIKQLFAN</sequence>
<keyword evidence="2" id="KW-1185">Reference proteome</keyword>
<reference evidence="2" key="1">
    <citation type="journal article" date="2021" name="Nat. Commun.">
        <title>Genomic analyses provide insights into spinach domestication and the genetic basis of agronomic traits.</title>
        <authorList>
            <person name="Cai X."/>
            <person name="Sun X."/>
            <person name="Xu C."/>
            <person name="Sun H."/>
            <person name="Wang X."/>
            <person name="Ge C."/>
            <person name="Zhang Z."/>
            <person name="Wang Q."/>
            <person name="Fei Z."/>
            <person name="Jiao C."/>
            <person name="Wang Q."/>
        </authorList>
    </citation>
    <scope>NUCLEOTIDE SEQUENCE [LARGE SCALE GENOMIC DNA]</scope>
    <source>
        <strain evidence="2">cv. Varoflay</strain>
    </source>
</reference>
<organism evidence="2 3">
    <name type="scientific">Spinacia oleracea</name>
    <name type="common">Spinach</name>
    <dbReference type="NCBI Taxonomy" id="3562"/>
    <lineage>
        <taxon>Eukaryota</taxon>
        <taxon>Viridiplantae</taxon>
        <taxon>Streptophyta</taxon>
        <taxon>Embryophyta</taxon>
        <taxon>Tracheophyta</taxon>
        <taxon>Spermatophyta</taxon>
        <taxon>Magnoliopsida</taxon>
        <taxon>eudicotyledons</taxon>
        <taxon>Gunneridae</taxon>
        <taxon>Pentapetalae</taxon>
        <taxon>Caryophyllales</taxon>
        <taxon>Chenopodiaceae</taxon>
        <taxon>Chenopodioideae</taxon>
        <taxon>Anserineae</taxon>
        <taxon>Spinacia</taxon>
    </lineage>
</organism>
<evidence type="ECO:0000313" key="3">
    <source>
        <dbReference type="RefSeq" id="XP_056688328.1"/>
    </source>
</evidence>
<dbReference type="GeneID" id="130463267"/>
<reference evidence="3" key="2">
    <citation type="submission" date="2025-08" db="UniProtKB">
        <authorList>
            <consortium name="RefSeq"/>
        </authorList>
    </citation>
    <scope>IDENTIFICATION</scope>
    <source>
        <tissue evidence="3">Leaf</tissue>
    </source>
</reference>
<keyword evidence="1" id="KW-0472">Membrane</keyword>
<accession>A0ABM3QYB8</accession>
<gene>
    <name evidence="3" type="primary">LOC130463267</name>
</gene>
<keyword evidence="1" id="KW-0812">Transmembrane</keyword>
<dbReference type="PANTHER" id="PTHR33116">
    <property type="entry name" value="REVERSE TRANSCRIPTASE ZINC-BINDING DOMAIN-CONTAINING PROTEIN-RELATED-RELATED"/>
    <property type="match status" value="1"/>
</dbReference>
<dbReference type="RefSeq" id="XP_056688328.1">
    <property type="nucleotide sequence ID" value="XM_056832350.1"/>
</dbReference>
<evidence type="ECO:0000313" key="2">
    <source>
        <dbReference type="Proteomes" id="UP000813463"/>
    </source>
</evidence>
<feature type="transmembrane region" description="Helical" evidence="1">
    <location>
        <begin position="120"/>
        <end position="141"/>
    </location>
</feature>
<evidence type="ECO:0008006" key="4">
    <source>
        <dbReference type="Google" id="ProtNLM"/>
    </source>
</evidence>
<proteinExistence type="predicted"/>
<dbReference type="Proteomes" id="UP000813463">
    <property type="component" value="Chromosome 1"/>
</dbReference>